<dbReference type="Pfam" id="PF11747">
    <property type="entry name" value="RebB"/>
    <property type="match status" value="1"/>
</dbReference>
<dbReference type="EMBL" id="PCPH01000001">
    <property type="protein sequence ID" value="PRB91946.1"/>
    <property type="molecule type" value="Genomic_DNA"/>
</dbReference>
<name>A0A2S9D092_CHRCI</name>
<evidence type="ECO:0000313" key="2">
    <source>
        <dbReference type="EMBL" id="PRB91946.1"/>
    </source>
</evidence>
<comment type="caution">
    <text evidence="1">The sequence shown here is derived from an EMBL/GenBank/DDBJ whole genome shotgun (WGS) entry which is preliminary data.</text>
</comment>
<dbReference type="Proteomes" id="UP000238534">
    <property type="component" value="Unassembled WGS sequence"/>
</dbReference>
<organism evidence="1 4">
    <name type="scientific">Chryseobacterium culicis</name>
    <dbReference type="NCBI Taxonomy" id="680127"/>
    <lineage>
        <taxon>Bacteria</taxon>
        <taxon>Pseudomonadati</taxon>
        <taxon>Bacteroidota</taxon>
        <taxon>Flavobacteriia</taxon>
        <taxon>Flavobacteriales</taxon>
        <taxon>Weeksellaceae</taxon>
        <taxon>Chryseobacterium group</taxon>
        <taxon>Chryseobacterium</taxon>
    </lineage>
</organism>
<accession>A0A2S9D092</accession>
<reference evidence="3 4" key="1">
    <citation type="submission" date="2017-09" db="EMBL/GenBank/DDBJ databases">
        <title>Genomic, metabolic, and phenotypic characteristics of bacterial isolates from the natural microbiome of the model nematode Caenorhabditis elegans.</title>
        <authorList>
            <person name="Zimmermann J."/>
            <person name="Obeng N."/>
            <person name="Yang W."/>
            <person name="Obeng O."/>
            <person name="Kissoyan K."/>
            <person name="Pees B."/>
            <person name="Dirksen P."/>
            <person name="Hoppner M."/>
            <person name="Franke A."/>
            <person name="Rosenstiel P."/>
            <person name="Leippe M."/>
            <person name="Dierking K."/>
            <person name="Kaleta C."/>
            <person name="Schulenburg H."/>
        </authorList>
    </citation>
    <scope>NUCLEOTIDE SEQUENCE [LARGE SCALE GENOMIC DNA]</scope>
    <source>
        <strain evidence="1 4">MYb25</strain>
        <strain evidence="2 3">MYb44</strain>
    </source>
</reference>
<evidence type="ECO:0000313" key="4">
    <source>
        <dbReference type="Proteomes" id="UP000238534"/>
    </source>
</evidence>
<dbReference type="Proteomes" id="UP000238325">
    <property type="component" value="Unassembled WGS sequence"/>
</dbReference>
<gene>
    <name evidence="1" type="ORF">CQ022_08070</name>
    <name evidence="2" type="ORF">CQ033_01740</name>
</gene>
<sequence length="87" mass="9238">MIMPVNEKITDAVTQSNVKVVAESPAMALANVYQSAAHSTGIMFENAVNTQNQQNIVTQAATTQGITQIYSLDTIADAVSMAKILNP</sequence>
<evidence type="ECO:0000313" key="3">
    <source>
        <dbReference type="Proteomes" id="UP000238325"/>
    </source>
</evidence>
<dbReference type="AlphaFoldDB" id="A0A2S9D092"/>
<dbReference type="InterPro" id="IPR021070">
    <property type="entry name" value="Killing_trait_RebB"/>
</dbReference>
<dbReference type="OrthoDB" id="772742at2"/>
<dbReference type="EMBL" id="PCPP01000001">
    <property type="protein sequence ID" value="PRB86193.1"/>
    <property type="molecule type" value="Genomic_DNA"/>
</dbReference>
<keyword evidence="3" id="KW-1185">Reference proteome</keyword>
<proteinExistence type="predicted"/>
<protein>
    <submittedName>
        <fullName evidence="1">Antirepresssor protein RebB</fullName>
    </submittedName>
</protein>
<evidence type="ECO:0000313" key="1">
    <source>
        <dbReference type="EMBL" id="PRB86193.1"/>
    </source>
</evidence>